<evidence type="ECO:0000313" key="2">
    <source>
        <dbReference type="EMBL" id="TMO60850.1"/>
    </source>
</evidence>
<comment type="caution">
    <text evidence="2">The sequence shown here is derived from an EMBL/GenBank/DDBJ whole genome shotgun (WGS) entry which is preliminary data.</text>
</comment>
<protein>
    <submittedName>
        <fullName evidence="2">N-acetyltransferase</fullName>
    </submittedName>
</protein>
<proteinExistence type="predicted"/>
<dbReference type="Pfam" id="PF13302">
    <property type="entry name" value="Acetyltransf_3"/>
    <property type="match status" value="1"/>
</dbReference>
<evidence type="ECO:0000313" key="3">
    <source>
        <dbReference type="Proteomes" id="UP000307217"/>
    </source>
</evidence>
<dbReference type="InterPro" id="IPR016181">
    <property type="entry name" value="Acyl_CoA_acyltransferase"/>
</dbReference>
<dbReference type="Gene3D" id="3.40.630.30">
    <property type="match status" value="1"/>
</dbReference>
<dbReference type="InterPro" id="IPR051531">
    <property type="entry name" value="N-acetyltransferase"/>
</dbReference>
<evidence type="ECO:0000259" key="1">
    <source>
        <dbReference type="PROSITE" id="PS51186"/>
    </source>
</evidence>
<gene>
    <name evidence="2" type="ORF">CWC19_21080</name>
</gene>
<feature type="domain" description="N-acetyltransferase" evidence="1">
    <location>
        <begin position="9"/>
        <end position="180"/>
    </location>
</feature>
<dbReference type="Proteomes" id="UP000307217">
    <property type="component" value="Unassembled WGS sequence"/>
</dbReference>
<reference evidence="3" key="2">
    <citation type="submission" date="2019-06" db="EMBL/GenBank/DDBJ databases">
        <title>Co-occurence of chitin degradation, pigmentation and bioactivity in marine Pseudoalteromonas.</title>
        <authorList>
            <person name="Sonnenschein E.C."/>
            <person name="Bech P.K."/>
        </authorList>
    </citation>
    <scope>NUCLEOTIDE SEQUENCE [LARGE SCALE GENOMIC DNA]</scope>
    <source>
        <strain evidence="3">S3790</strain>
    </source>
</reference>
<dbReference type="RefSeq" id="WP_138593827.1">
    <property type="nucleotide sequence ID" value="NZ_PNBX01000186.1"/>
</dbReference>
<dbReference type="PANTHER" id="PTHR43792:SF1">
    <property type="entry name" value="N-ACETYLTRANSFERASE DOMAIN-CONTAINING PROTEIN"/>
    <property type="match status" value="1"/>
</dbReference>
<sequence>MNIQNSARLHFRLMTQDDAQLLFELDQDPAVMTHINGGIANSMADIQETYIPRLISFTNKAKGWGLWHTSLLSNNEFIGWILVRPMGFFEGDSNTLDLELGWRFKQSSWGKGYATEAAQHIANTICKMHPELEALSASALVENHGSLKVMKNIGMKYIKNYIYNDSRGDHDAVLYRKSLK</sequence>
<dbReference type="OrthoDB" id="9801656at2"/>
<dbReference type="PROSITE" id="PS51186">
    <property type="entry name" value="GNAT"/>
    <property type="match status" value="1"/>
</dbReference>
<reference evidence="2 3" key="1">
    <citation type="submission" date="2018-01" db="EMBL/GenBank/DDBJ databases">
        <authorList>
            <person name="Paulsen S."/>
            <person name="Gram L.K."/>
        </authorList>
    </citation>
    <scope>NUCLEOTIDE SEQUENCE [LARGE SCALE GENOMIC DNA]</scope>
    <source>
        <strain evidence="2 3">S3790</strain>
    </source>
</reference>
<dbReference type="InterPro" id="IPR000182">
    <property type="entry name" value="GNAT_dom"/>
</dbReference>
<dbReference type="GO" id="GO:0016747">
    <property type="term" value="F:acyltransferase activity, transferring groups other than amino-acyl groups"/>
    <property type="evidence" value="ECO:0007669"/>
    <property type="project" value="InterPro"/>
</dbReference>
<dbReference type="SUPFAM" id="SSF55729">
    <property type="entry name" value="Acyl-CoA N-acyltransferases (Nat)"/>
    <property type="match status" value="1"/>
</dbReference>
<dbReference type="PANTHER" id="PTHR43792">
    <property type="entry name" value="GNAT FAMILY, PUTATIVE (AFU_ORTHOLOGUE AFUA_3G00765)-RELATED-RELATED"/>
    <property type="match status" value="1"/>
</dbReference>
<dbReference type="EMBL" id="PNBX01000186">
    <property type="protein sequence ID" value="TMO60850.1"/>
    <property type="molecule type" value="Genomic_DNA"/>
</dbReference>
<keyword evidence="2" id="KW-0808">Transferase</keyword>
<name>A0A5S3UUN9_9GAMM</name>
<dbReference type="AlphaFoldDB" id="A0A5S3UUN9"/>
<organism evidence="2 3">
    <name type="scientific">Pseudoalteromonas aurantia</name>
    <dbReference type="NCBI Taxonomy" id="43654"/>
    <lineage>
        <taxon>Bacteria</taxon>
        <taxon>Pseudomonadati</taxon>
        <taxon>Pseudomonadota</taxon>
        <taxon>Gammaproteobacteria</taxon>
        <taxon>Alteromonadales</taxon>
        <taxon>Pseudoalteromonadaceae</taxon>
        <taxon>Pseudoalteromonas</taxon>
    </lineage>
</organism>
<accession>A0A5S3UUN9</accession>